<protein>
    <submittedName>
        <fullName evidence="2">Uncharacterized protein</fullName>
    </submittedName>
</protein>
<evidence type="ECO:0000256" key="1">
    <source>
        <dbReference type="SAM" id="MobiDB-lite"/>
    </source>
</evidence>
<name>A0A5B7B210_DAVIN</name>
<sequence>MREENLSENKSKFSDQNQMPKGSNVKNPSKLRSSWRSNIVKGFSAEKKTKLQTTKKVQPLTSSDISNQNDPFVPSHSRVMRSLIGDLSCSVNATQGHVHRTKSSGSRDLFLELDHLRSLLQESKESKLSCQN</sequence>
<dbReference type="EMBL" id="GHES01032300">
    <property type="protein sequence ID" value="MPA62859.1"/>
    <property type="molecule type" value="Transcribed_RNA"/>
</dbReference>
<accession>A0A5B7B210</accession>
<proteinExistence type="predicted"/>
<feature type="compositionally biased region" description="Basic and acidic residues" evidence="1">
    <location>
        <begin position="1"/>
        <end position="13"/>
    </location>
</feature>
<reference evidence="2" key="1">
    <citation type="submission" date="2019-08" db="EMBL/GenBank/DDBJ databases">
        <title>Reference gene set and small RNA set construction with multiple tissues from Davidia involucrata Baill.</title>
        <authorList>
            <person name="Yang H."/>
            <person name="Zhou C."/>
            <person name="Li G."/>
            <person name="Wang J."/>
            <person name="Gao P."/>
            <person name="Wang M."/>
            <person name="Wang R."/>
            <person name="Zhao Y."/>
        </authorList>
    </citation>
    <scope>NUCLEOTIDE SEQUENCE</scope>
    <source>
        <tissue evidence="2">Mixed with DoveR01_LX</tissue>
    </source>
</reference>
<feature type="compositionally biased region" description="Polar residues" evidence="1">
    <location>
        <begin position="14"/>
        <end position="37"/>
    </location>
</feature>
<evidence type="ECO:0000313" key="2">
    <source>
        <dbReference type="EMBL" id="MPA62859.1"/>
    </source>
</evidence>
<organism evidence="2">
    <name type="scientific">Davidia involucrata</name>
    <name type="common">Dove tree</name>
    <dbReference type="NCBI Taxonomy" id="16924"/>
    <lineage>
        <taxon>Eukaryota</taxon>
        <taxon>Viridiplantae</taxon>
        <taxon>Streptophyta</taxon>
        <taxon>Embryophyta</taxon>
        <taxon>Tracheophyta</taxon>
        <taxon>Spermatophyta</taxon>
        <taxon>Magnoliopsida</taxon>
        <taxon>eudicotyledons</taxon>
        <taxon>Gunneridae</taxon>
        <taxon>Pentapetalae</taxon>
        <taxon>asterids</taxon>
        <taxon>Cornales</taxon>
        <taxon>Nyssaceae</taxon>
        <taxon>Davidia</taxon>
    </lineage>
</organism>
<feature type="compositionally biased region" description="Low complexity" evidence="1">
    <location>
        <begin position="51"/>
        <end position="61"/>
    </location>
</feature>
<feature type="region of interest" description="Disordered" evidence="1">
    <location>
        <begin position="1"/>
        <end position="74"/>
    </location>
</feature>
<gene>
    <name evidence="2" type="ORF">Din_032300</name>
</gene>
<dbReference type="AlphaFoldDB" id="A0A5B7B210"/>